<evidence type="ECO:0000313" key="1">
    <source>
        <dbReference type="EMBL" id="KAF2772759.1"/>
    </source>
</evidence>
<dbReference type="Proteomes" id="UP000799436">
    <property type="component" value="Unassembled WGS sequence"/>
</dbReference>
<proteinExistence type="predicted"/>
<dbReference type="OrthoDB" id="3861719at2759"/>
<dbReference type="EMBL" id="ML995813">
    <property type="protein sequence ID" value="KAF2772759.1"/>
    <property type="molecule type" value="Genomic_DNA"/>
</dbReference>
<gene>
    <name evidence="1" type="ORF">EJ03DRAFT_170024</name>
</gene>
<dbReference type="InterPro" id="IPR038883">
    <property type="entry name" value="AN11006-like"/>
</dbReference>
<dbReference type="PANTHER" id="PTHR42085:SF1">
    <property type="entry name" value="F-BOX DOMAIN-CONTAINING PROTEIN"/>
    <property type="match status" value="1"/>
</dbReference>
<accession>A0A6G1LJK9</accession>
<protein>
    <recommendedName>
        <fullName evidence="3">F-box domain-containing protein</fullName>
    </recommendedName>
</protein>
<reference evidence="1" key="1">
    <citation type="journal article" date="2020" name="Stud. Mycol.">
        <title>101 Dothideomycetes genomes: a test case for predicting lifestyles and emergence of pathogens.</title>
        <authorList>
            <person name="Haridas S."/>
            <person name="Albert R."/>
            <person name="Binder M."/>
            <person name="Bloem J."/>
            <person name="Labutti K."/>
            <person name="Salamov A."/>
            <person name="Andreopoulos B."/>
            <person name="Baker S."/>
            <person name="Barry K."/>
            <person name="Bills G."/>
            <person name="Bluhm B."/>
            <person name="Cannon C."/>
            <person name="Castanera R."/>
            <person name="Culley D."/>
            <person name="Daum C."/>
            <person name="Ezra D."/>
            <person name="Gonzalez J."/>
            <person name="Henrissat B."/>
            <person name="Kuo A."/>
            <person name="Liang C."/>
            <person name="Lipzen A."/>
            <person name="Lutzoni F."/>
            <person name="Magnuson J."/>
            <person name="Mondo S."/>
            <person name="Nolan M."/>
            <person name="Ohm R."/>
            <person name="Pangilinan J."/>
            <person name="Park H.-J."/>
            <person name="Ramirez L."/>
            <person name="Alfaro M."/>
            <person name="Sun H."/>
            <person name="Tritt A."/>
            <person name="Yoshinaga Y."/>
            <person name="Zwiers L.-H."/>
            <person name="Turgeon B."/>
            <person name="Goodwin S."/>
            <person name="Spatafora J."/>
            <person name="Crous P."/>
            <person name="Grigoriev I."/>
        </authorList>
    </citation>
    <scope>NUCLEOTIDE SEQUENCE</scope>
    <source>
        <strain evidence="1">CBS 116005</strain>
    </source>
</reference>
<dbReference type="AlphaFoldDB" id="A0A6G1LJK9"/>
<organism evidence="1 2">
    <name type="scientific">Teratosphaeria nubilosa</name>
    <dbReference type="NCBI Taxonomy" id="161662"/>
    <lineage>
        <taxon>Eukaryota</taxon>
        <taxon>Fungi</taxon>
        <taxon>Dikarya</taxon>
        <taxon>Ascomycota</taxon>
        <taxon>Pezizomycotina</taxon>
        <taxon>Dothideomycetes</taxon>
        <taxon>Dothideomycetidae</taxon>
        <taxon>Mycosphaerellales</taxon>
        <taxon>Teratosphaeriaceae</taxon>
        <taxon>Teratosphaeria</taxon>
    </lineage>
</organism>
<evidence type="ECO:0008006" key="3">
    <source>
        <dbReference type="Google" id="ProtNLM"/>
    </source>
</evidence>
<keyword evidence="2" id="KW-1185">Reference proteome</keyword>
<name>A0A6G1LJK9_9PEZI</name>
<sequence>MMSRKSIPPFLRLPAELRNRIYYEALANDTEPFQLSERHTAPSLLQVSQQIRQESSGIFYSNNVFQFTRPKVCIAFLLRLSQKQRELIPEIRYDCSEACNDPRSWRLAFQDLPGMDEDAKLTKLKQRLAEDGVILQGEVLKAGLRINARLVWTADPLAEARSAVQSGSLVGRVMFV</sequence>
<evidence type="ECO:0000313" key="2">
    <source>
        <dbReference type="Proteomes" id="UP000799436"/>
    </source>
</evidence>
<dbReference type="PANTHER" id="PTHR42085">
    <property type="entry name" value="F-BOX DOMAIN-CONTAINING PROTEIN"/>
    <property type="match status" value="1"/>
</dbReference>